<evidence type="ECO:0000256" key="1">
    <source>
        <dbReference type="ARBA" id="ARBA00022630"/>
    </source>
</evidence>
<organism evidence="8 9">
    <name type="scientific">Sulfitobacter albidus</name>
    <dbReference type="NCBI Taxonomy" id="2829501"/>
    <lineage>
        <taxon>Bacteria</taxon>
        <taxon>Pseudomonadati</taxon>
        <taxon>Pseudomonadota</taxon>
        <taxon>Alphaproteobacteria</taxon>
        <taxon>Rhodobacterales</taxon>
        <taxon>Roseobacteraceae</taxon>
        <taxon>Sulfitobacter</taxon>
    </lineage>
</organism>
<comment type="similarity">
    <text evidence="6">Belongs to the azoreductase type 1 family.</text>
</comment>
<protein>
    <recommendedName>
        <fullName evidence="6">FMN dependent NADH:quinone oxidoreductase</fullName>
        <ecNumber evidence="6">1.6.5.-</ecNumber>
    </recommendedName>
    <alternativeName>
        <fullName evidence="6">Azo-dye reductase</fullName>
    </alternativeName>
    <alternativeName>
        <fullName evidence="6">FMN-dependent NADH-azo compound oxidoreductase</fullName>
    </alternativeName>
    <alternativeName>
        <fullName evidence="6">FMN-dependent NADH-azoreductase</fullName>
        <ecNumber evidence="6">1.7.1.17</ecNumber>
    </alternativeName>
</protein>
<dbReference type="Pfam" id="PF02525">
    <property type="entry name" value="Flavodoxin_2"/>
    <property type="match status" value="1"/>
</dbReference>
<keyword evidence="1 6" id="KW-0285">Flavoprotein</keyword>
<comment type="cofactor">
    <cofactor evidence="6">
        <name>FMN</name>
        <dbReference type="ChEBI" id="CHEBI:58210"/>
    </cofactor>
    <text evidence="6">Binds 1 FMN per subunit.</text>
</comment>
<dbReference type="EC" id="1.6.5.-" evidence="6"/>
<dbReference type="InterPro" id="IPR023048">
    <property type="entry name" value="NADH:quinone_OxRdtase_FMN_depd"/>
</dbReference>
<dbReference type="PANTHER" id="PTHR43741:SF2">
    <property type="entry name" value="FMN-DEPENDENT NADH:QUINONE OXIDOREDUCTASE"/>
    <property type="match status" value="1"/>
</dbReference>
<comment type="catalytic activity">
    <reaction evidence="5">
        <text>N,N-dimethyl-1,4-phenylenediamine + anthranilate + 2 NAD(+) = 2-(4-dimethylaminophenyl)diazenylbenzoate + 2 NADH + 2 H(+)</text>
        <dbReference type="Rhea" id="RHEA:55872"/>
        <dbReference type="ChEBI" id="CHEBI:15378"/>
        <dbReference type="ChEBI" id="CHEBI:15783"/>
        <dbReference type="ChEBI" id="CHEBI:16567"/>
        <dbReference type="ChEBI" id="CHEBI:57540"/>
        <dbReference type="ChEBI" id="CHEBI:57945"/>
        <dbReference type="ChEBI" id="CHEBI:71579"/>
        <dbReference type="EC" id="1.7.1.17"/>
    </reaction>
    <physiologicalReaction direction="right-to-left" evidence="5">
        <dbReference type="Rhea" id="RHEA:55874"/>
    </physiologicalReaction>
</comment>
<evidence type="ECO:0000256" key="2">
    <source>
        <dbReference type="ARBA" id="ARBA00022643"/>
    </source>
</evidence>
<dbReference type="Proteomes" id="UP000683291">
    <property type="component" value="Chromosome 1"/>
</dbReference>
<dbReference type="EC" id="1.7.1.17" evidence="6"/>
<dbReference type="GO" id="GO:0009055">
    <property type="term" value="F:electron transfer activity"/>
    <property type="evidence" value="ECO:0007669"/>
    <property type="project" value="UniProtKB-UniRule"/>
</dbReference>
<dbReference type="AlphaFoldDB" id="A0A975JC64"/>
<evidence type="ECO:0000256" key="6">
    <source>
        <dbReference type="HAMAP-Rule" id="MF_01216"/>
    </source>
</evidence>
<dbReference type="Gene3D" id="3.40.50.360">
    <property type="match status" value="1"/>
</dbReference>
<evidence type="ECO:0000259" key="7">
    <source>
        <dbReference type="Pfam" id="PF02525"/>
    </source>
</evidence>
<comment type="function">
    <text evidence="6">Quinone reductase that provides resistance to thiol-specific stress caused by electrophilic quinones.</text>
</comment>
<feature type="domain" description="Flavodoxin-like fold" evidence="7">
    <location>
        <begin position="1"/>
        <end position="187"/>
    </location>
</feature>
<keyword evidence="9" id="KW-1185">Reference proteome</keyword>
<dbReference type="RefSeq" id="WP_212703994.1">
    <property type="nucleotide sequence ID" value="NZ_CP073581.1"/>
</dbReference>
<feature type="binding site" evidence="6">
    <location>
        <position position="9"/>
    </location>
    <ligand>
        <name>FMN</name>
        <dbReference type="ChEBI" id="CHEBI:58210"/>
    </ligand>
</feature>
<dbReference type="InterPro" id="IPR050104">
    <property type="entry name" value="FMN-dep_NADH:Q_OxRdtase_AzoR1"/>
</dbReference>
<comment type="caution">
    <text evidence="6">Lacks conserved residue(s) required for the propagation of feature annotation.</text>
</comment>
<proteinExistence type="inferred from homology"/>
<dbReference type="EMBL" id="CP073581">
    <property type="protein sequence ID" value="QUJ75794.1"/>
    <property type="molecule type" value="Genomic_DNA"/>
</dbReference>
<keyword evidence="4 6" id="KW-0520">NAD</keyword>
<evidence type="ECO:0000256" key="3">
    <source>
        <dbReference type="ARBA" id="ARBA00023002"/>
    </source>
</evidence>
<dbReference type="InterPro" id="IPR029039">
    <property type="entry name" value="Flavoprotein-like_sf"/>
</dbReference>
<feature type="binding site" evidence="6">
    <location>
        <begin position="15"/>
        <end position="17"/>
    </location>
    <ligand>
        <name>FMN</name>
        <dbReference type="ChEBI" id="CHEBI:58210"/>
    </ligand>
</feature>
<dbReference type="GO" id="GO:0016655">
    <property type="term" value="F:oxidoreductase activity, acting on NAD(P)H, quinone or similar compound as acceptor"/>
    <property type="evidence" value="ECO:0007669"/>
    <property type="project" value="InterPro"/>
</dbReference>
<comment type="catalytic activity">
    <reaction evidence="6">
        <text>2 a quinone + NADH + H(+) = 2 a 1,4-benzosemiquinone + NAD(+)</text>
        <dbReference type="Rhea" id="RHEA:65952"/>
        <dbReference type="ChEBI" id="CHEBI:15378"/>
        <dbReference type="ChEBI" id="CHEBI:57540"/>
        <dbReference type="ChEBI" id="CHEBI:57945"/>
        <dbReference type="ChEBI" id="CHEBI:132124"/>
        <dbReference type="ChEBI" id="CHEBI:134225"/>
    </reaction>
</comment>
<dbReference type="SUPFAM" id="SSF52218">
    <property type="entry name" value="Flavoproteins"/>
    <property type="match status" value="1"/>
</dbReference>
<evidence type="ECO:0000256" key="5">
    <source>
        <dbReference type="ARBA" id="ARBA00048542"/>
    </source>
</evidence>
<dbReference type="HAMAP" id="MF_01216">
    <property type="entry name" value="Azoreductase_type1"/>
    <property type="match status" value="1"/>
</dbReference>
<accession>A0A975JC64</accession>
<sequence length="188" mass="19747">MSILHITSSANPGVSTSTLLGAEAAAKIGGPVTTRDVTHGLRPIDAAWIAANVTPETDRDPAARALLAQSDALVAELQAHDTLILSTPLYNFGVTAALKNWIDLICRAGQTFRYTDAGPQGLLHGKRAVIIVATGGTPAEGPLDFATPYLRQIMTFIGITDVTCIAADRLMADADRAMEDARARIAAL</sequence>
<evidence type="ECO:0000313" key="9">
    <source>
        <dbReference type="Proteomes" id="UP000683291"/>
    </source>
</evidence>
<dbReference type="KEGG" id="sual:KDD17_12675"/>
<dbReference type="GO" id="GO:0010181">
    <property type="term" value="F:FMN binding"/>
    <property type="evidence" value="ECO:0007669"/>
    <property type="project" value="UniProtKB-UniRule"/>
</dbReference>
<dbReference type="InterPro" id="IPR003680">
    <property type="entry name" value="Flavodoxin_fold"/>
</dbReference>
<keyword evidence="3 6" id="KW-0560">Oxidoreductase</keyword>
<evidence type="ECO:0000256" key="4">
    <source>
        <dbReference type="ARBA" id="ARBA00023027"/>
    </source>
</evidence>
<comment type="subunit">
    <text evidence="6">Homodimer.</text>
</comment>
<dbReference type="GO" id="GO:0016652">
    <property type="term" value="F:oxidoreductase activity, acting on NAD(P)H as acceptor"/>
    <property type="evidence" value="ECO:0007669"/>
    <property type="project" value="UniProtKB-UniRule"/>
</dbReference>
<gene>
    <name evidence="6" type="primary">azoR</name>
    <name evidence="8" type="ORF">KDD17_12675</name>
</gene>
<reference evidence="8" key="1">
    <citation type="submission" date="2021-04" db="EMBL/GenBank/DDBJ databases">
        <title>Complete genome sequence for Sulfitobacter sp. strain JK7-1.</title>
        <authorList>
            <person name="Park S.-J."/>
        </authorList>
    </citation>
    <scope>NUCLEOTIDE SEQUENCE</scope>
    <source>
        <strain evidence="8">JK7-1</strain>
    </source>
</reference>
<comment type="function">
    <text evidence="6">Also exhibits azoreductase activity. Catalyzes the reductive cleavage of the azo bond in aromatic azo compounds to the corresponding amines.</text>
</comment>
<name>A0A975JC64_9RHOB</name>
<dbReference type="PANTHER" id="PTHR43741">
    <property type="entry name" value="FMN-DEPENDENT NADH-AZOREDUCTASE 1"/>
    <property type="match status" value="1"/>
</dbReference>
<keyword evidence="2 6" id="KW-0288">FMN</keyword>
<evidence type="ECO:0000313" key="8">
    <source>
        <dbReference type="EMBL" id="QUJ75794.1"/>
    </source>
</evidence>